<sequence>MKGRKRSFGEINKLPSGRFRARYTGPDGQRHSAPRTFETKGDADAWLTLRRAEVLREEWTPSERVRATFGDYAETWLADRQLKPTTRSHYRSLLDNQILPTFRAAPLKAITPAMVRRWHASLPADRPTLRAHAYGLLRAIMQTALHDGETGANPVHIRGAGNAKRVHKIRPLALTELELLVSAMPERYRAMTLLAAWCALRFGELTELRRRDVDLPKGVIRVRRAVTRVNGSYVIGSPKSEAGVRDVAVPPHLLPVIQDHLRQMPGMGRDALLFPAAGDPDKHLAPASLYKVFYRARESAGRPDLRWHDLRHTGAVLAAQTGATLAELMGRLGHSTPQAALRYQHVAGGRDAEIARALSSMALGPRAE</sequence>
<keyword evidence="9" id="KW-1185">Reference proteome</keyword>
<feature type="domain" description="Tyr recombinase" evidence="6">
    <location>
        <begin position="167"/>
        <end position="356"/>
    </location>
</feature>
<dbReference type="Proteomes" id="UP000219688">
    <property type="component" value="Unassembled WGS sequence"/>
</dbReference>
<dbReference type="InterPro" id="IPR002104">
    <property type="entry name" value="Integrase_catalytic"/>
</dbReference>
<dbReference type="InterPro" id="IPR058717">
    <property type="entry name" value="Phage_L5_Integrase_N"/>
</dbReference>
<dbReference type="SUPFAM" id="SSF56349">
    <property type="entry name" value="DNA breaking-rejoining enzymes"/>
    <property type="match status" value="1"/>
</dbReference>
<dbReference type="Pfam" id="PF00589">
    <property type="entry name" value="Phage_integrase"/>
    <property type="match status" value="1"/>
</dbReference>
<evidence type="ECO:0000313" key="9">
    <source>
        <dbReference type="Proteomes" id="UP000219688"/>
    </source>
</evidence>
<evidence type="ECO:0000259" key="6">
    <source>
        <dbReference type="PROSITE" id="PS51898"/>
    </source>
</evidence>
<proteinExistence type="inferred from homology"/>
<keyword evidence="2" id="KW-0229">DNA integration</keyword>
<evidence type="ECO:0000256" key="3">
    <source>
        <dbReference type="ARBA" id="ARBA00023125"/>
    </source>
</evidence>
<keyword evidence="4" id="KW-0233">DNA recombination</keyword>
<name>A0A285VJE7_9MICO</name>
<dbReference type="Pfam" id="PF14659">
    <property type="entry name" value="Phage_int_SAM_3"/>
    <property type="match status" value="1"/>
</dbReference>
<evidence type="ECO:0000256" key="1">
    <source>
        <dbReference type="ARBA" id="ARBA00008857"/>
    </source>
</evidence>
<dbReference type="InterPro" id="IPR050090">
    <property type="entry name" value="Tyrosine_recombinase_XerCD"/>
</dbReference>
<gene>
    <name evidence="8" type="ORF">SAMN05421879_1035</name>
</gene>
<dbReference type="InterPro" id="IPR004107">
    <property type="entry name" value="Integrase_SAM-like_N"/>
</dbReference>
<dbReference type="Gene3D" id="1.10.443.10">
    <property type="entry name" value="Intergrase catalytic core"/>
    <property type="match status" value="1"/>
</dbReference>
<accession>A0A285VJE7</accession>
<dbReference type="InterPro" id="IPR011010">
    <property type="entry name" value="DNA_brk_join_enz"/>
</dbReference>
<reference evidence="9" key="1">
    <citation type="submission" date="2017-08" db="EMBL/GenBank/DDBJ databases">
        <authorList>
            <person name="Varghese N."/>
            <person name="Submissions S."/>
        </authorList>
    </citation>
    <scope>NUCLEOTIDE SEQUENCE [LARGE SCALE GENOMIC DNA]</scope>
    <source>
        <strain evidence="9">USBA17B2</strain>
    </source>
</reference>
<dbReference type="EMBL" id="OBQK01000003">
    <property type="protein sequence ID" value="SOC54202.1"/>
    <property type="molecule type" value="Genomic_DNA"/>
</dbReference>
<dbReference type="InterPro" id="IPR010998">
    <property type="entry name" value="Integrase_recombinase_N"/>
</dbReference>
<comment type="similarity">
    <text evidence="1">Belongs to the 'phage' integrase family.</text>
</comment>
<dbReference type="Gene3D" id="1.10.150.130">
    <property type="match status" value="1"/>
</dbReference>
<dbReference type="GO" id="GO:0006310">
    <property type="term" value="P:DNA recombination"/>
    <property type="evidence" value="ECO:0007669"/>
    <property type="project" value="UniProtKB-KW"/>
</dbReference>
<feature type="domain" description="Core-binding (CB)" evidence="7">
    <location>
        <begin position="67"/>
        <end position="145"/>
    </location>
</feature>
<dbReference type="PROSITE" id="PS51898">
    <property type="entry name" value="TYR_RECOMBINASE"/>
    <property type="match status" value="1"/>
</dbReference>
<dbReference type="GO" id="GO:0015074">
    <property type="term" value="P:DNA integration"/>
    <property type="evidence" value="ECO:0007669"/>
    <property type="project" value="UniProtKB-KW"/>
</dbReference>
<keyword evidence="3 5" id="KW-0238">DNA-binding</keyword>
<dbReference type="InterPro" id="IPR013762">
    <property type="entry name" value="Integrase-like_cat_sf"/>
</dbReference>
<dbReference type="GO" id="GO:0003677">
    <property type="term" value="F:DNA binding"/>
    <property type="evidence" value="ECO:0007669"/>
    <property type="project" value="UniProtKB-UniRule"/>
</dbReference>
<dbReference type="PANTHER" id="PTHR30349">
    <property type="entry name" value="PHAGE INTEGRASE-RELATED"/>
    <property type="match status" value="1"/>
</dbReference>
<evidence type="ECO:0000256" key="2">
    <source>
        <dbReference type="ARBA" id="ARBA00022908"/>
    </source>
</evidence>
<dbReference type="InterPro" id="IPR044068">
    <property type="entry name" value="CB"/>
</dbReference>
<evidence type="ECO:0000256" key="4">
    <source>
        <dbReference type="ARBA" id="ARBA00023172"/>
    </source>
</evidence>
<organism evidence="8 9">
    <name type="scientific">Ornithinimicrobium cerasi</name>
    <dbReference type="NCBI Taxonomy" id="2248773"/>
    <lineage>
        <taxon>Bacteria</taxon>
        <taxon>Bacillati</taxon>
        <taxon>Actinomycetota</taxon>
        <taxon>Actinomycetes</taxon>
        <taxon>Micrococcales</taxon>
        <taxon>Ornithinimicrobiaceae</taxon>
        <taxon>Ornithinimicrobium</taxon>
    </lineage>
</organism>
<dbReference type="Pfam" id="PF26003">
    <property type="entry name" value="Integrase_N_phage"/>
    <property type="match status" value="1"/>
</dbReference>
<dbReference type="RefSeq" id="WP_097187382.1">
    <property type="nucleotide sequence ID" value="NZ_OBQK01000003.1"/>
</dbReference>
<dbReference type="AlphaFoldDB" id="A0A285VJE7"/>
<dbReference type="CDD" id="cd01189">
    <property type="entry name" value="INT_ICEBs1_C_like"/>
    <property type="match status" value="1"/>
</dbReference>
<evidence type="ECO:0000313" key="8">
    <source>
        <dbReference type="EMBL" id="SOC54202.1"/>
    </source>
</evidence>
<evidence type="ECO:0000256" key="5">
    <source>
        <dbReference type="PROSITE-ProRule" id="PRU01248"/>
    </source>
</evidence>
<dbReference type="PROSITE" id="PS51900">
    <property type="entry name" value="CB"/>
    <property type="match status" value="1"/>
</dbReference>
<dbReference type="PANTHER" id="PTHR30349:SF64">
    <property type="entry name" value="PROPHAGE INTEGRASE INTD-RELATED"/>
    <property type="match status" value="1"/>
</dbReference>
<protein>
    <submittedName>
        <fullName evidence="8">Site-specific recombinase XerD</fullName>
    </submittedName>
</protein>
<evidence type="ECO:0000259" key="7">
    <source>
        <dbReference type="PROSITE" id="PS51900"/>
    </source>
</evidence>